<keyword evidence="1" id="KW-1003">Cell membrane</keyword>
<dbReference type="Proteomes" id="UP000316921">
    <property type="component" value="Chromosome"/>
</dbReference>
<protein>
    <submittedName>
        <fullName evidence="10">Undecaprenyl-phosphate 4-deoxy-4-formamido-L-arabinose transferase</fullName>
        <ecNumber evidence="10">2.4.2.53</ecNumber>
    </submittedName>
</protein>
<organism evidence="10 11">
    <name type="scientific">Engelhardtia mirabilis</name>
    <dbReference type="NCBI Taxonomy" id="2528011"/>
    <lineage>
        <taxon>Bacteria</taxon>
        <taxon>Pseudomonadati</taxon>
        <taxon>Planctomycetota</taxon>
        <taxon>Planctomycetia</taxon>
        <taxon>Planctomycetia incertae sedis</taxon>
        <taxon>Engelhardtia</taxon>
    </lineage>
</organism>
<feature type="transmembrane region" description="Helical" evidence="8">
    <location>
        <begin position="274"/>
        <end position="294"/>
    </location>
</feature>
<dbReference type="InterPro" id="IPR029044">
    <property type="entry name" value="Nucleotide-diphossugar_trans"/>
</dbReference>
<evidence type="ECO:0000256" key="5">
    <source>
        <dbReference type="ARBA" id="ARBA00022985"/>
    </source>
</evidence>
<dbReference type="KEGG" id="pbap:Pla133_28300"/>
<keyword evidence="4 8" id="KW-0812">Transmembrane</keyword>
<dbReference type="AlphaFoldDB" id="A0A518BL90"/>
<dbReference type="GO" id="GO:0099621">
    <property type="term" value="F:undecaprenyl-phosphate 4-deoxy-4-formamido-L-arabinose transferase activity"/>
    <property type="evidence" value="ECO:0007669"/>
    <property type="project" value="UniProtKB-EC"/>
</dbReference>
<dbReference type="PANTHER" id="PTHR48090:SF3">
    <property type="entry name" value="UNDECAPRENYL-PHOSPHATE 4-DEOXY-4-FORMAMIDO-L-ARABINOSE TRANSFERASE"/>
    <property type="match status" value="1"/>
</dbReference>
<keyword evidence="6 8" id="KW-1133">Transmembrane helix</keyword>
<keyword evidence="3 10" id="KW-0808">Transferase</keyword>
<feature type="transmembrane region" description="Helical" evidence="8">
    <location>
        <begin position="241"/>
        <end position="262"/>
    </location>
</feature>
<dbReference type="Gene3D" id="3.90.550.10">
    <property type="entry name" value="Spore Coat Polysaccharide Biosynthesis Protein SpsA, Chain A"/>
    <property type="match status" value="1"/>
</dbReference>
<dbReference type="SUPFAM" id="SSF53448">
    <property type="entry name" value="Nucleotide-diphospho-sugar transferases"/>
    <property type="match status" value="1"/>
</dbReference>
<name>A0A518BL90_9BACT</name>
<sequence>MSVPPSAHENGDQQRPEVSVVIPIYRNSATLIELLDRLDTALADEPREYVFVVDGSPDDSLEVLRAQVQSRPHLVVVELARNFGQHAALCAGFEAARGKSIAILDGDLQQRPEELPAFIAAWRAGADFVSGWRTTRNDPLQRRLGSIVLNRFVRYVTGVQLHDWGCPVAVIDRSVTERVATCGEQRRFLKPLVAKLSKRPTELKIEALPRQAGSSAYSSLALLGVTLDFAVSFSNRPFIKLTGLGFLMVAAGVGVGGAYLALRVMHLIDADPRPQAMAVLAAVLGAQLLVLGAMGEFTHRVYRLVQGQPLFEVRHEHRATTSPVAESADSRVR</sequence>
<dbReference type="RefSeq" id="WP_419191514.1">
    <property type="nucleotide sequence ID" value="NZ_CP036287.1"/>
</dbReference>
<dbReference type="PANTHER" id="PTHR48090">
    <property type="entry name" value="UNDECAPRENYL-PHOSPHATE 4-DEOXY-4-FORMAMIDO-L-ARABINOSE TRANSFERASE-RELATED"/>
    <property type="match status" value="1"/>
</dbReference>
<dbReference type="EC" id="2.4.2.53" evidence="10"/>
<gene>
    <name evidence="10" type="primary">arnC_4</name>
    <name evidence="10" type="ORF">Pla133_28300</name>
</gene>
<keyword evidence="5" id="KW-0448">Lipopolysaccharide biosynthesis</keyword>
<evidence type="ECO:0000256" key="2">
    <source>
        <dbReference type="ARBA" id="ARBA00022676"/>
    </source>
</evidence>
<evidence type="ECO:0000256" key="4">
    <source>
        <dbReference type="ARBA" id="ARBA00022692"/>
    </source>
</evidence>
<evidence type="ECO:0000256" key="3">
    <source>
        <dbReference type="ARBA" id="ARBA00022679"/>
    </source>
</evidence>
<dbReference type="Pfam" id="PF00535">
    <property type="entry name" value="Glycos_transf_2"/>
    <property type="match status" value="1"/>
</dbReference>
<proteinExistence type="predicted"/>
<keyword evidence="11" id="KW-1185">Reference proteome</keyword>
<keyword evidence="2 10" id="KW-0328">Glycosyltransferase</keyword>
<dbReference type="GO" id="GO:0005886">
    <property type="term" value="C:plasma membrane"/>
    <property type="evidence" value="ECO:0007669"/>
    <property type="project" value="TreeGrafter"/>
</dbReference>
<dbReference type="CDD" id="cd04187">
    <property type="entry name" value="DPM1_like_bac"/>
    <property type="match status" value="1"/>
</dbReference>
<evidence type="ECO:0000313" key="11">
    <source>
        <dbReference type="Proteomes" id="UP000316921"/>
    </source>
</evidence>
<evidence type="ECO:0000256" key="6">
    <source>
        <dbReference type="ARBA" id="ARBA00022989"/>
    </source>
</evidence>
<evidence type="ECO:0000313" key="10">
    <source>
        <dbReference type="EMBL" id="QDU67741.1"/>
    </source>
</evidence>
<reference evidence="10 11" key="1">
    <citation type="submission" date="2019-02" db="EMBL/GenBank/DDBJ databases">
        <title>Deep-cultivation of Planctomycetes and their phenomic and genomic characterization uncovers novel biology.</title>
        <authorList>
            <person name="Wiegand S."/>
            <person name="Jogler M."/>
            <person name="Boedeker C."/>
            <person name="Pinto D."/>
            <person name="Vollmers J."/>
            <person name="Rivas-Marin E."/>
            <person name="Kohn T."/>
            <person name="Peeters S.H."/>
            <person name="Heuer A."/>
            <person name="Rast P."/>
            <person name="Oberbeckmann S."/>
            <person name="Bunk B."/>
            <person name="Jeske O."/>
            <person name="Meyerdierks A."/>
            <person name="Storesund J.E."/>
            <person name="Kallscheuer N."/>
            <person name="Luecker S."/>
            <person name="Lage O.M."/>
            <person name="Pohl T."/>
            <person name="Merkel B.J."/>
            <person name="Hornburger P."/>
            <person name="Mueller R.-W."/>
            <person name="Bruemmer F."/>
            <person name="Labrenz M."/>
            <person name="Spormann A.M."/>
            <person name="Op den Camp H."/>
            <person name="Overmann J."/>
            <person name="Amann R."/>
            <person name="Jetten M.S.M."/>
            <person name="Mascher T."/>
            <person name="Medema M.H."/>
            <person name="Devos D.P."/>
            <person name="Kaster A.-K."/>
            <person name="Ovreas L."/>
            <person name="Rohde M."/>
            <person name="Galperin M.Y."/>
            <person name="Jogler C."/>
        </authorList>
    </citation>
    <scope>NUCLEOTIDE SEQUENCE [LARGE SCALE GENOMIC DNA]</scope>
    <source>
        <strain evidence="10 11">Pla133</strain>
    </source>
</reference>
<dbReference type="InterPro" id="IPR050256">
    <property type="entry name" value="Glycosyltransferase_2"/>
</dbReference>
<dbReference type="InterPro" id="IPR001173">
    <property type="entry name" value="Glyco_trans_2-like"/>
</dbReference>
<dbReference type="EMBL" id="CP036287">
    <property type="protein sequence ID" value="QDU67741.1"/>
    <property type="molecule type" value="Genomic_DNA"/>
</dbReference>
<feature type="domain" description="Glycosyltransferase 2-like" evidence="9">
    <location>
        <begin position="19"/>
        <end position="145"/>
    </location>
</feature>
<dbReference type="GO" id="GO:0009103">
    <property type="term" value="P:lipopolysaccharide biosynthetic process"/>
    <property type="evidence" value="ECO:0007669"/>
    <property type="project" value="UniProtKB-KW"/>
</dbReference>
<evidence type="ECO:0000256" key="1">
    <source>
        <dbReference type="ARBA" id="ARBA00022475"/>
    </source>
</evidence>
<evidence type="ECO:0000256" key="8">
    <source>
        <dbReference type="SAM" id="Phobius"/>
    </source>
</evidence>
<keyword evidence="7 8" id="KW-0472">Membrane</keyword>
<accession>A0A518BL90</accession>
<evidence type="ECO:0000259" key="9">
    <source>
        <dbReference type="Pfam" id="PF00535"/>
    </source>
</evidence>
<evidence type="ECO:0000256" key="7">
    <source>
        <dbReference type="ARBA" id="ARBA00023136"/>
    </source>
</evidence>